<dbReference type="Pfam" id="PF05721">
    <property type="entry name" value="PhyH"/>
    <property type="match status" value="1"/>
</dbReference>
<dbReference type="KEGG" id="aaf:AURANDRAFT_60869"/>
<evidence type="ECO:0000313" key="3">
    <source>
        <dbReference type="Proteomes" id="UP000002729"/>
    </source>
</evidence>
<gene>
    <name evidence="2" type="ORF">AURANDRAFT_60869</name>
</gene>
<dbReference type="InParanoid" id="F0XWL6"/>
<evidence type="ECO:0000313" key="2">
    <source>
        <dbReference type="EMBL" id="EGB12793.1"/>
    </source>
</evidence>
<dbReference type="GeneID" id="20223209"/>
<proteinExistence type="predicted"/>
<dbReference type="OrthoDB" id="9998640at2759"/>
<dbReference type="EMBL" id="GL833120">
    <property type="protein sequence ID" value="EGB12793.1"/>
    <property type="molecule type" value="Genomic_DNA"/>
</dbReference>
<dbReference type="InterPro" id="IPR008775">
    <property type="entry name" value="Phytyl_CoA_dOase-like"/>
</dbReference>
<name>F0XWL6_AURAN</name>
<organism evidence="3">
    <name type="scientific">Aureococcus anophagefferens</name>
    <name type="common">Harmful bloom alga</name>
    <dbReference type="NCBI Taxonomy" id="44056"/>
    <lineage>
        <taxon>Eukaryota</taxon>
        <taxon>Sar</taxon>
        <taxon>Stramenopiles</taxon>
        <taxon>Ochrophyta</taxon>
        <taxon>Pelagophyceae</taxon>
        <taxon>Pelagomonadales</taxon>
        <taxon>Pelagomonadaceae</taxon>
        <taxon>Aureococcus</taxon>
    </lineage>
</organism>
<dbReference type="PANTHER" id="PTHR20883:SF49">
    <property type="entry name" value="PHYTANOYL-COA DIOXYGENASE"/>
    <property type="match status" value="1"/>
</dbReference>
<accession>F0XWL6</accession>
<dbReference type="AlphaFoldDB" id="F0XWL6"/>
<sequence length="940" mass="101418">MRLLLAALVATRAAPRRAQVTLEMMVHFASRGWMKVPGLAPELADVAVEGALDRAFASTLRDYANYSLFYLRDKHHIAVESHDHFEACGALSFSDLDAAGGAYRFLDRLQCSVRVERALDPRSALSLPYFQGLNAHRREPRLAAVVEDAALGAFAASLLQSPRVRLYQSALFVKDPAHFNNATGWHRDLQFCPVDVAGGGLVTFWCPYGRALEGGDATLVFATGSHRDVGFERWYGDAPEAVDGVLARRYPLERVAALAVGDCTAHHGWTWTRAPPQRPDGKARRAFAVSYVTAEATPLPDLAAAGARRGRPAFNPEDELSYEAWLPDLREGAEIDHPLLPVVFGPDAPPRRPELLGAGEEVAAALVPLATRTDGSPLPLEKLRVQGAFLSYGDVSPAAHDVAATPAEDDGAYAYRFDDVSGAFAVVAFVRRKGAAWIDFSLPQMGFHTGDAECNEHSHTQRHTAVCARSLVVGDGARLDDVDVEIRPLAAMPAPARVAAPGNGTGFGVLRVLDGGYHTLETAGTPWQRGWAHGYLLAAQILDFFEFFVLEDRVRGAPAAIKSRYPAIRDALERRIALSPTAERKVRGMLAGMAASGANLSTSVGNFGYGDLLAINNYNDFSRILELDGRPARHEREDSCTQFVFFGDLTGGEGTIAGRNMDGENDVRKVTVRSLVLFADAGAKKVVHAMWPGFVGASSAFNEDGTYLMENAGCSPALEPLAAGATVPSERDMILGLLQEPEAGLGLPRLPTPGAALAAVEERWASNATGGACISGCILVFARPSLDLPGDAGWIIEGDLRGHAVRGPAQPNVEPFQREGVMASNHYWRYNTDPLDVRNNGSARCNGQAATFSSLWRYEAGKNRVEALLRDAAAARATPVDEAKMQTLLRTVSHGTTEHSIIFHPDDMRFSISKAALDAPANDAPDRTWTTFAFTDMFSS</sequence>
<dbReference type="Gene3D" id="2.60.120.620">
    <property type="entry name" value="q2cbj1_9rhob like domain"/>
    <property type="match status" value="1"/>
</dbReference>
<keyword evidence="3" id="KW-1185">Reference proteome</keyword>
<comment type="cofactor">
    <cofactor evidence="1">
        <name>Fe cation</name>
        <dbReference type="ChEBI" id="CHEBI:24875"/>
    </cofactor>
</comment>
<dbReference type="RefSeq" id="XP_009032434.1">
    <property type="nucleotide sequence ID" value="XM_009034186.1"/>
</dbReference>
<dbReference type="Gene3D" id="3.60.60.10">
    <property type="entry name" value="Penicillin V Acylase, Chain A"/>
    <property type="match status" value="1"/>
</dbReference>
<dbReference type="SUPFAM" id="SSF51197">
    <property type="entry name" value="Clavaminate synthase-like"/>
    <property type="match status" value="1"/>
</dbReference>
<dbReference type="eggNOG" id="ENOG502SPNU">
    <property type="taxonomic scope" value="Eukaryota"/>
</dbReference>
<dbReference type="PANTHER" id="PTHR20883">
    <property type="entry name" value="PHYTANOYL-COA DIOXYGENASE DOMAIN CONTAINING 1"/>
    <property type="match status" value="1"/>
</dbReference>
<evidence type="ECO:0000256" key="1">
    <source>
        <dbReference type="ARBA" id="ARBA00001962"/>
    </source>
</evidence>
<protein>
    <submittedName>
        <fullName evidence="2">Uncharacterized protein</fullName>
    </submittedName>
</protein>
<reference evidence="2 3" key="1">
    <citation type="journal article" date="2011" name="Proc. Natl. Acad. Sci. U.S.A.">
        <title>Niche of harmful alga Aureococcus anophagefferens revealed through ecogenomics.</title>
        <authorList>
            <person name="Gobler C.J."/>
            <person name="Berry D.L."/>
            <person name="Dyhrman S.T."/>
            <person name="Wilhelm S.W."/>
            <person name="Salamov A."/>
            <person name="Lobanov A.V."/>
            <person name="Zhang Y."/>
            <person name="Collier J.L."/>
            <person name="Wurch L.L."/>
            <person name="Kustka A.B."/>
            <person name="Dill B.D."/>
            <person name="Shah M."/>
            <person name="VerBerkmoes N.C."/>
            <person name="Kuo A."/>
            <person name="Terry A."/>
            <person name="Pangilinan J."/>
            <person name="Lindquist E.A."/>
            <person name="Lucas S."/>
            <person name="Paulsen I.T."/>
            <person name="Hattenrath-Lehmann T.K."/>
            <person name="Talmage S.C."/>
            <person name="Walker E.A."/>
            <person name="Koch F."/>
            <person name="Burson A.M."/>
            <person name="Marcoval M.A."/>
            <person name="Tang Y.Z."/>
            <person name="Lecleir G.R."/>
            <person name="Coyne K.J."/>
            <person name="Berg G.M."/>
            <person name="Bertrand E.M."/>
            <person name="Saito M.A."/>
            <person name="Gladyshev V.N."/>
            <person name="Grigoriev I.V."/>
        </authorList>
    </citation>
    <scope>NUCLEOTIDE SEQUENCE [LARGE SCALE GENOMIC DNA]</scope>
    <source>
        <strain evidence="3">CCMP 1984</strain>
    </source>
</reference>
<dbReference type="Proteomes" id="UP000002729">
    <property type="component" value="Unassembled WGS sequence"/>
</dbReference>